<feature type="transmembrane region" description="Helical" evidence="8">
    <location>
        <begin position="14"/>
        <end position="32"/>
    </location>
</feature>
<organism evidence="9 10">
    <name type="scientific">Falsiporphyromonas endometrii</name>
    <dbReference type="NCBI Taxonomy" id="1387297"/>
    <lineage>
        <taxon>Bacteria</taxon>
        <taxon>Pseudomonadati</taxon>
        <taxon>Bacteroidota</taxon>
        <taxon>Bacteroidia</taxon>
        <taxon>Bacteroidales</taxon>
        <taxon>Porphyromonadaceae</taxon>
        <taxon>Falsiporphyromonas</taxon>
    </lineage>
</organism>
<evidence type="ECO:0000256" key="4">
    <source>
        <dbReference type="ARBA" id="ARBA00022475"/>
    </source>
</evidence>
<dbReference type="InterPro" id="IPR002549">
    <property type="entry name" value="AI-2E-like"/>
</dbReference>
<keyword evidence="3" id="KW-0813">Transport</keyword>
<dbReference type="PANTHER" id="PTHR21716:SF53">
    <property type="entry name" value="PERMEASE PERM-RELATED"/>
    <property type="match status" value="1"/>
</dbReference>
<evidence type="ECO:0000256" key="5">
    <source>
        <dbReference type="ARBA" id="ARBA00022692"/>
    </source>
</evidence>
<evidence type="ECO:0000256" key="7">
    <source>
        <dbReference type="ARBA" id="ARBA00023136"/>
    </source>
</evidence>
<dbReference type="RefSeq" id="WP_380079492.1">
    <property type="nucleotide sequence ID" value="NZ_JBHSGO010000200.1"/>
</dbReference>
<feature type="transmembrane region" description="Helical" evidence="8">
    <location>
        <begin position="38"/>
        <end position="57"/>
    </location>
</feature>
<feature type="transmembrane region" description="Helical" evidence="8">
    <location>
        <begin position="257"/>
        <end position="275"/>
    </location>
</feature>
<dbReference type="Proteomes" id="UP001596020">
    <property type="component" value="Unassembled WGS sequence"/>
</dbReference>
<feature type="transmembrane region" description="Helical" evidence="8">
    <location>
        <begin position="282"/>
        <end position="301"/>
    </location>
</feature>
<dbReference type="PANTHER" id="PTHR21716">
    <property type="entry name" value="TRANSMEMBRANE PROTEIN"/>
    <property type="match status" value="1"/>
</dbReference>
<dbReference type="Pfam" id="PF01594">
    <property type="entry name" value="AI-2E_transport"/>
    <property type="match status" value="1"/>
</dbReference>
<evidence type="ECO:0000256" key="1">
    <source>
        <dbReference type="ARBA" id="ARBA00004651"/>
    </source>
</evidence>
<evidence type="ECO:0000256" key="3">
    <source>
        <dbReference type="ARBA" id="ARBA00022448"/>
    </source>
</evidence>
<evidence type="ECO:0000256" key="2">
    <source>
        <dbReference type="ARBA" id="ARBA00009773"/>
    </source>
</evidence>
<keyword evidence="7 8" id="KW-0472">Membrane</keyword>
<keyword evidence="10" id="KW-1185">Reference proteome</keyword>
<feature type="transmembrane region" description="Helical" evidence="8">
    <location>
        <begin position="321"/>
        <end position="344"/>
    </location>
</feature>
<accession>A0ABV9K8V5</accession>
<reference evidence="10" key="1">
    <citation type="journal article" date="2019" name="Int. J. Syst. Evol. Microbiol.">
        <title>The Global Catalogue of Microorganisms (GCM) 10K type strain sequencing project: providing services to taxonomists for standard genome sequencing and annotation.</title>
        <authorList>
            <consortium name="The Broad Institute Genomics Platform"/>
            <consortium name="The Broad Institute Genome Sequencing Center for Infectious Disease"/>
            <person name="Wu L."/>
            <person name="Ma J."/>
        </authorList>
    </citation>
    <scope>NUCLEOTIDE SEQUENCE [LARGE SCALE GENOMIC DNA]</scope>
    <source>
        <strain evidence="10">CGMCC 4.7357</strain>
    </source>
</reference>
<sequence length="391" mass="44177">MKGFFNREFTFDRTFRSIFVTIIVVAIFGIIFGLRSVLIPFALAWIFAYIVLPFVRFVQYKLHIHFRVLSVVIVFFVILGIATILALTLIPQIQEEVSKTWSLIQEYTKDNTFLQHLPEPIRNVLTRNASLDDFIKGISADTIMTNSKELLTKMGDLISGTISVVSSATIFAMGIVYFIFILIDYEKLVQGMIKLFPMGMRRKATMMMADLDYYMNNYFRGQALVALSVGILLAIGFKIIGLPLSITIGLFIGALNFVPYMQVLGIPPLIFLAGLQSIQDGGSFIVSVSLAIGVLAIVQVIQDTILVPNIMGKQMGMRPSLILLCITIWGTLLGFFGLIVALPLTMALYSFYMTSIINDPQYINAHNEERDYRRMKRRQKYLKQQRNAPTK</sequence>
<name>A0ABV9K8V5_9PORP</name>
<gene>
    <name evidence="9" type="ORF">ACFO3G_07455</name>
</gene>
<evidence type="ECO:0000313" key="10">
    <source>
        <dbReference type="Proteomes" id="UP001596020"/>
    </source>
</evidence>
<comment type="caution">
    <text evidence="9">The sequence shown here is derived from an EMBL/GenBank/DDBJ whole genome shotgun (WGS) entry which is preliminary data.</text>
</comment>
<evidence type="ECO:0000313" key="9">
    <source>
        <dbReference type="EMBL" id="MFC4666431.1"/>
    </source>
</evidence>
<keyword evidence="6 8" id="KW-1133">Transmembrane helix</keyword>
<keyword evidence="4" id="KW-1003">Cell membrane</keyword>
<feature type="transmembrane region" description="Helical" evidence="8">
    <location>
        <begin position="69"/>
        <end position="90"/>
    </location>
</feature>
<evidence type="ECO:0000256" key="8">
    <source>
        <dbReference type="SAM" id="Phobius"/>
    </source>
</evidence>
<dbReference type="EMBL" id="JBHSGO010000200">
    <property type="protein sequence ID" value="MFC4666431.1"/>
    <property type="molecule type" value="Genomic_DNA"/>
</dbReference>
<proteinExistence type="inferred from homology"/>
<comment type="subcellular location">
    <subcellularLocation>
        <location evidence="1">Cell membrane</location>
        <topology evidence="1">Multi-pass membrane protein</topology>
    </subcellularLocation>
</comment>
<keyword evidence="5 8" id="KW-0812">Transmembrane</keyword>
<comment type="similarity">
    <text evidence="2">Belongs to the autoinducer-2 exporter (AI-2E) (TC 2.A.86) family.</text>
</comment>
<feature type="transmembrane region" description="Helical" evidence="8">
    <location>
        <begin position="224"/>
        <end position="251"/>
    </location>
</feature>
<evidence type="ECO:0000256" key="6">
    <source>
        <dbReference type="ARBA" id="ARBA00022989"/>
    </source>
</evidence>
<feature type="transmembrane region" description="Helical" evidence="8">
    <location>
        <begin position="157"/>
        <end position="183"/>
    </location>
</feature>
<protein>
    <submittedName>
        <fullName evidence="9">AI-2E family transporter</fullName>
    </submittedName>
</protein>